<reference evidence="7 8" key="1">
    <citation type="submission" date="2022-08" db="EMBL/GenBank/DDBJ databases">
        <title>Bacterial and archaeal communities from various locations to study Microbial Dark Matter (Phase II).</title>
        <authorList>
            <person name="Stepanauskas R."/>
        </authorList>
    </citation>
    <scope>NUCLEOTIDE SEQUENCE [LARGE SCALE GENOMIC DNA]</scope>
    <source>
        <strain evidence="7 8">PD1</strain>
    </source>
</reference>
<keyword evidence="1" id="KW-0597">Phosphoprotein</keyword>
<keyword evidence="5" id="KW-0378">Hydrolase</keyword>
<dbReference type="Pfam" id="PF01934">
    <property type="entry name" value="HepT-like"/>
    <property type="match status" value="1"/>
</dbReference>
<dbReference type="InterPro" id="IPR008201">
    <property type="entry name" value="HepT-like"/>
</dbReference>
<dbReference type="Proteomes" id="UP001204798">
    <property type="component" value="Unassembled WGS sequence"/>
</dbReference>
<evidence type="ECO:0000313" key="7">
    <source>
        <dbReference type="EMBL" id="MCS3921293.1"/>
    </source>
</evidence>
<dbReference type="InterPro" id="IPR037038">
    <property type="entry name" value="HepT-like_sf"/>
</dbReference>
<keyword evidence="8" id="KW-1185">Reference proteome</keyword>
<dbReference type="PANTHER" id="PTHR34139:SF1">
    <property type="entry name" value="RNASE MJ1380-RELATED"/>
    <property type="match status" value="1"/>
</dbReference>
<dbReference type="Gene3D" id="1.20.120.580">
    <property type="entry name" value="bsu32300-like"/>
    <property type="match status" value="1"/>
</dbReference>
<keyword evidence="3" id="KW-0540">Nuclease</keyword>
<evidence type="ECO:0000256" key="5">
    <source>
        <dbReference type="ARBA" id="ARBA00022801"/>
    </source>
</evidence>
<dbReference type="PANTHER" id="PTHR34139">
    <property type="entry name" value="UPF0331 PROTEIN MJ0127"/>
    <property type="match status" value="1"/>
</dbReference>
<dbReference type="RefSeq" id="WP_259102366.1">
    <property type="nucleotide sequence ID" value="NZ_CP130455.1"/>
</dbReference>
<dbReference type="EMBL" id="JANUCP010000013">
    <property type="protein sequence ID" value="MCS3921293.1"/>
    <property type="molecule type" value="Genomic_DNA"/>
</dbReference>
<evidence type="ECO:0000256" key="6">
    <source>
        <dbReference type="ARBA" id="ARBA00024207"/>
    </source>
</evidence>
<proteinExistence type="inferred from homology"/>
<sequence>MTKDDSVYLRHILDAIHRIERYLSNVTREQFLQDDLLQDGVVRQLEIIGEASRHLSDELRRKYPDVPWSQIIGMRNRIIHEYFNVDLNIVWEVVQKDLPELKERINTILSEMGKV</sequence>
<gene>
    <name evidence="7" type="ORF">M2350_003742</name>
</gene>
<name>A0ABT2ETJ7_9BACT</name>
<comment type="similarity">
    <text evidence="6">Belongs to the HepT RNase toxin family.</text>
</comment>
<evidence type="ECO:0000256" key="3">
    <source>
        <dbReference type="ARBA" id="ARBA00022722"/>
    </source>
</evidence>
<accession>A0ABT2ETJ7</accession>
<evidence type="ECO:0000256" key="4">
    <source>
        <dbReference type="ARBA" id="ARBA00022741"/>
    </source>
</evidence>
<protein>
    <submittedName>
        <fullName evidence="7">Uncharacterized protein with HEPN domain</fullName>
    </submittedName>
</protein>
<keyword evidence="4" id="KW-0547">Nucleotide-binding</keyword>
<keyword evidence="2" id="KW-1277">Toxin-antitoxin system</keyword>
<evidence type="ECO:0000313" key="8">
    <source>
        <dbReference type="Proteomes" id="UP001204798"/>
    </source>
</evidence>
<comment type="caution">
    <text evidence="7">The sequence shown here is derived from an EMBL/GenBank/DDBJ whole genome shotgun (WGS) entry which is preliminary data.</text>
</comment>
<dbReference type="InterPro" id="IPR051813">
    <property type="entry name" value="HepT_RNase_toxin"/>
</dbReference>
<evidence type="ECO:0000256" key="1">
    <source>
        <dbReference type="ARBA" id="ARBA00022553"/>
    </source>
</evidence>
<evidence type="ECO:0000256" key="2">
    <source>
        <dbReference type="ARBA" id="ARBA00022649"/>
    </source>
</evidence>
<organism evidence="7 8">
    <name type="scientific">Candidatus Fervidibacter sacchari</name>
    <dbReference type="NCBI Taxonomy" id="1448929"/>
    <lineage>
        <taxon>Bacteria</taxon>
        <taxon>Candidatus Fervidibacterota</taxon>
        <taxon>Candidatus Fervidibacter</taxon>
    </lineage>
</organism>